<name>V6LYS1_9EUKA</name>
<dbReference type="VEuPathDB" id="GiardiaDB:SS50377_24481"/>
<protein>
    <submittedName>
        <fullName evidence="1">Uncharacterized protein</fullName>
    </submittedName>
</protein>
<dbReference type="EMBL" id="AUWU02000004">
    <property type="protein sequence ID" value="KAH0574523.1"/>
    <property type="molecule type" value="Genomic_DNA"/>
</dbReference>
<gene>
    <name evidence="1" type="ORF">SS50377_13953</name>
    <name evidence="2" type="ORF">SS50377_24481</name>
</gene>
<proteinExistence type="predicted"/>
<organism evidence="1">
    <name type="scientific">Spironucleus salmonicida</name>
    <dbReference type="NCBI Taxonomy" id="348837"/>
    <lineage>
        <taxon>Eukaryota</taxon>
        <taxon>Metamonada</taxon>
        <taxon>Diplomonadida</taxon>
        <taxon>Hexamitidae</taxon>
        <taxon>Hexamitinae</taxon>
        <taxon>Spironucleus</taxon>
    </lineage>
</organism>
<sequence length="190" mass="22584">MLSKDEKLSFLKLYENLSHEKAVKLLTDDNYQLQLIIHKLQLNYDIGIQEQTDKLLQQCQQPENLYFIKNAQSLMENLGYCDIVGQTLAYYNAGEHELSVQGVKRLMREINNKQFKTKITKQFYQFYVSHHVLQNKIPGSVIKALFLEFIQQEKEFLNYTQKQLNSVKLRMEKLDEYITKYDALQLFDMI</sequence>
<reference evidence="1 2" key="1">
    <citation type="journal article" date="2014" name="PLoS Genet.">
        <title>The Genome of Spironucleus salmonicida Highlights a Fish Pathogen Adapted to Fluctuating Environments.</title>
        <authorList>
            <person name="Xu F."/>
            <person name="Jerlstrom-Hultqvist J."/>
            <person name="Einarsson E."/>
            <person name="Astvaldsson A."/>
            <person name="Svard S.G."/>
            <person name="Andersson J.O."/>
        </authorList>
    </citation>
    <scope>NUCLEOTIDE SEQUENCE</scope>
    <source>
        <strain evidence="2">ATCC 50377</strain>
    </source>
</reference>
<accession>V6LYS1</accession>
<evidence type="ECO:0000313" key="1">
    <source>
        <dbReference type="EMBL" id="EST45974.1"/>
    </source>
</evidence>
<evidence type="ECO:0000313" key="2">
    <source>
        <dbReference type="EMBL" id="KAH0574523.1"/>
    </source>
</evidence>
<keyword evidence="3" id="KW-1185">Reference proteome</keyword>
<dbReference type="EMBL" id="KI546085">
    <property type="protein sequence ID" value="EST45974.1"/>
    <property type="molecule type" value="Genomic_DNA"/>
</dbReference>
<evidence type="ECO:0000313" key="3">
    <source>
        <dbReference type="Proteomes" id="UP000018208"/>
    </source>
</evidence>
<dbReference type="AlphaFoldDB" id="V6LYS1"/>
<reference evidence="2" key="2">
    <citation type="submission" date="2020-12" db="EMBL/GenBank/DDBJ databases">
        <title>New Spironucleus salmonicida genome in near-complete chromosomes.</title>
        <authorList>
            <person name="Xu F."/>
            <person name="Kurt Z."/>
            <person name="Jimenez-Gonzalez A."/>
            <person name="Astvaldsson A."/>
            <person name="Andersson J.O."/>
            <person name="Svard S.G."/>
        </authorList>
    </citation>
    <scope>NUCLEOTIDE SEQUENCE</scope>
    <source>
        <strain evidence="2">ATCC 50377</strain>
    </source>
</reference>
<dbReference type="Proteomes" id="UP000018208">
    <property type="component" value="Unassembled WGS sequence"/>
</dbReference>